<keyword evidence="3" id="KW-0479">Metal-binding</keyword>
<comment type="caution">
    <text evidence="10">The sequence shown here is derived from an EMBL/GenBank/DDBJ whole genome shotgun (WGS) entry which is preliminary data.</text>
</comment>
<dbReference type="PANTHER" id="PTHR33938">
    <property type="entry name" value="FERULOYL ESTERASE B-RELATED"/>
    <property type="match status" value="1"/>
</dbReference>
<keyword evidence="2" id="KW-0719">Serine esterase</keyword>
<gene>
    <name evidence="10" type="ORF">N7505_010737</name>
</gene>
<accession>A0ABQ8W5X5</accession>
<evidence type="ECO:0000256" key="3">
    <source>
        <dbReference type="ARBA" id="ARBA00022723"/>
    </source>
</evidence>
<dbReference type="InterPro" id="IPR011118">
    <property type="entry name" value="Tannase/feruloyl_esterase"/>
</dbReference>
<dbReference type="EMBL" id="JAPVEB010000010">
    <property type="protein sequence ID" value="KAJ5255586.1"/>
    <property type="molecule type" value="Genomic_DNA"/>
</dbReference>
<dbReference type="Gene3D" id="3.40.50.1820">
    <property type="entry name" value="alpha/beta hydrolase"/>
    <property type="match status" value="1"/>
</dbReference>
<evidence type="ECO:0000256" key="8">
    <source>
        <dbReference type="RuleBase" id="RU361238"/>
    </source>
</evidence>
<proteinExistence type="inferred from homology"/>
<evidence type="ECO:0000313" key="11">
    <source>
        <dbReference type="Proteomes" id="UP001220256"/>
    </source>
</evidence>
<keyword evidence="6" id="KW-0106">Calcium</keyword>
<evidence type="ECO:0000313" key="10">
    <source>
        <dbReference type="EMBL" id="KAJ5255586.1"/>
    </source>
</evidence>
<dbReference type="PANTHER" id="PTHR33938:SF8">
    <property type="entry name" value="CARBOXYLIC ESTER HYDROLASE"/>
    <property type="match status" value="1"/>
</dbReference>
<evidence type="ECO:0000256" key="9">
    <source>
        <dbReference type="SAM" id="MobiDB-lite"/>
    </source>
</evidence>
<evidence type="ECO:0000256" key="2">
    <source>
        <dbReference type="ARBA" id="ARBA00022487"/>
    </source>
</evidence>
<dbReference type="Proteomes" id="UP001220256">
    <property type="component" value="Unassembled WGS sequence"/>
</dbReference>
<sequence length="112" mass="11614">MIAAAAEGYVAISTDGGHTSDDPADWGLPESGMPDHNTMYNFVIASLGDAATIGKSLAGSAYGSKPKYSYWTGCSQGGRQGLALAQQYPEAYDGIVASAPTINWPQFSIGGY</sequence>
<dbReference type="Pfam" id="PF07519">
    <property type="entry name" value="Tannase"/>
    <property type="match status" value="1"/>
</dbReference>
<comment type="similarity">
    <text evidence="1 8">Belongs to the tannase family.</text>
</comment>
<protein>
    <recommendedName>
        <fullName evidence="8">Carboxylic ester hydrolase</fullName>
        <ecNumber evidence="8">3.1.1.-</ecNumber>
    </recommendedName>
</protein>
<dbReference type="InterPro" id="IPR029058">
    <property type="entry name" value="AB_hydrolase_fold"/>
</dbReference>
<evidence type="ECO:0000256" key="7">
    <source>
        <dbReference type="ARBA" id="ARBA00023157"/>
    </source>
</evidence>
<evidence type="ECO:0000256" key="6">
    <source>
        <dbReference type="ARBA" id="ARBA00022837"/>
    </source>
</evidence>
<dbReference type="EC" id="3.1.1.-" evidence="8"/>
<keyword evidence="4" id="KW-0732">Signal</keyword>
<evidence type="ECO:0000256" key="1">
    <source>
        <dbReference type="ARBA" id="ARBA00006249"/>
    </source>
</evidence>
<organism evidence="10 11">
    <name type="scientific">Penicillium chrysogenum</name>
    <name type="common">Penicillium notatum</name>
    <dbReference type="NCBI Taxonomy" id="5076"/>
    <lineage>
        <taxon>Eukaryota</taxon>
        <taxon>Fungi</taxon>
        <taxon>Dikarya</taxon>
        <taxon>Ascomycota</taxon>
        <taxon>Pezizomycotina</taxon>
        <taxon>Eurotiomycetes</taxon>
        <taxon>Eurotiomycetidae</taxon>
        <taxon>Eurotiales</taxon>
        <taxon>Aspergillaceae</taxon>
        <taxon>Penicillium</taxon>
        <taxon>Penicillium chrysogenum species complex</taxon>
    </lineage>
</organism>
<dbReference type="SUPFAM" id="SSF53474">
    <property type="entry name" value="alpha/beta-Hydrolases"/>
    <property type="match status" value="1"/>
</dbReference>
<name>A0ABQ8W5X5_PENCH</name>
<keyword evidence="7" id="KW-1015">Disulfide bond</keyword>
<feature type="region of interest" description="Disordered" evidence="9">
    <location>
        <begin position="13"/>
        <end position="32"/>
    </location>
</feature>
<keyword evidence="11" id="KW-1185">Reference proteome</keyword>
<evidence type="ECO:0000256" key="4">
    <source>
        <dbReference type="ARBA" id="ARBA00022729"/>
    </source>
</evidence>
<evidence type="ECO:0000256" key="5">
    <source>
        <dbReference type="ARBA" id="ARBA00022801"/>
    </source>
</evidence>
<keyword evidence="5 8" id="KW-0378">Hydrolase</keyword>
<reference evidence="10 11" key="1">
    <citation type="journal article" date="2023" name="IMA Fungus">
        <title>Comparative genomic study of the Penicillium genus elucidates a diverse pangenome and 15 lateral gene transfer events.</title>
        <authorList>
            <person name="Petersen C."/>
            <person name="Sorensen T."/>
            <person name="Nielsen M.R."/>
            <person name="Sondergaard T.E."/>
            <person name="Sorensen J.L."/>
            <person name="Fitzpatrick D.A."/>
            <person name="Frisvad J.C."/>
            <person name="Nielsen K.L."/>
        </authorList>
    </citation>
    <scope>NUCLEOTIDE SEQUENCE [LARGE SCALE GENOMIC DNA]</scope>
    <source>
        <strain evidence="10 11">IBT 3361</strain>
    </source>
</reference>